<evidence type="ECO:0000259" key="1">
    <source>
        <dbReference type="Pfam" id="PF25355"/>
    </source>
</evidence>
<keyword evidence="3" id="KW-1185">Reference proteome</keyword>
<dbReference type="InterPro" id="IPR057204">
    <property type="entry name" value="DUF7882"/>
</dbReference>
<dbReference type="OrthoDB" id="5070979at2"/>
<proteinExistence type="predicted"/>
<dbReference type="Pfam" id="PF25355">
    <property type="entry name" value="DUF7882"/>
    <property type="match status" value="1"/>
</dbReference>
<comment type="caution">
    <text evidence="2">The sequence shown here is derived from an EMBL/GenBank/DDBJ whole genome shotgun (WGS) entry which is preliminary data.</text>
</comment>
<reference evidence="2 3" key="1">
    <citation type="submission" date="2019-04" db="EMBL/GenBank/DDBJ databases">
        <authorList>
            <person name="Jiang L."/>
        </authorList>
    </citation>
    <scope>NUCLEOTIDE SEQUENCE [LARGE SCALE GENOMIC DNA]</scope>
    <source>
        <strain evidence="2 3">YIM 131861</strain>
    </source>
</reference>
<dbReference type="AlphaFoldDB" id="A0A4S4FW23"/>
<organism evidence="2 3">
    <name type="scientific">Orlajensenia flava</name>
    <dbReference type="NCBI Taxonomy" id="2565934"/>
    <lineage>
        <taxon>Bacteria</taxon>
        <taxon>Bacillati</taxon>
        <taxon>Actinomycetota</taxon>
        <taxon>Actinomycetes</taxon>
        <taxon>Micrococcales</taxon>
        <taxon>Microbacteriaceae</taxon>
        <taxon>Orlajensenia</taxon>
    </lineage>
</organism>
<name>A0A4S4FW23_9MICO</name>
<dbReference type="EMBL" id="SSSN01000005">
    <property type="protein sequence ID" value="THG34262.1"/>
    <property type="molecule type" value="Genomic_DNA"/>
</dbReference>
<feature type="domain" description="DUF7882" evidence="1">
    <location>
        <begin position="1"/>
        <end position="94"/>
    </location>
</feature>
<protein>
    <recommendedName>
        <fullName evidence="1">DUF7882 domain-containing protein</fullName>
    </recommendedName>
</protein>
<accession>A0A4S4FW23</accession>
<sequence length="105" mass="11411">MGTLTYGAEGASIRFDDRVLAHLQIVVVGKLRRGENFALTVVDGDGDARNVLWMNQSIPLRFAFDTSGAPLIDRQWLESLALHSNSANGLEVVADRMPAELTATV</sequence>
<evidence type="ECO:0000313" key="3">
    <source>
        <dbReference type="Proteomes" id="UP000307380"/>
    </source>
</evidence>
<dbReference type="Proteomes" id="UP000307380">
    <property type="component" value="Unassembled WGS sequence"/>
</dbReference>
<gene>
    <name evidence="2" type="ORF">E6C70_08180</name>
</gene>
<evidence type="ECO:0000313" key="2">
    <source>
        <dbReference type="EMBL" id="THG34262.1"/>
    </source>
</evidence>
<dbReference type="RefSeq" id="WP_136424060.1">
    <property type="nucleotide sequence ID" value="NZ_SSSN01000005.1"/>
</dbReference>